<dbReference type="PANTHER" id="PTHR36439">
    <property type="entry name" value="BLL4334 PROTEIN"/>
    <property type="match status" value="1"/>
</dbReference>
<sequence length="175" mass="19951">MQTYIALLRGINVGGHRKVPMAELRELFAKSGLINVKTYIQSGNVIFQSSNSDSKKLENNIQKFILDQFGFEVPVLVRTKDELTTIFNNCPFIDAKKTESYFVFLSAIPDKILVKEASQKTYPDDEYVILNDCIYLFCSNGYGRAKFNLSYFEKKLNSNATARNYKTMVKLLALS</sequence>
<dbReference type="SUPFAM" id="SSF160379">
    <property type="entry name" value="SP0830-like"/>
    <property type="match status" value="1"/>
</dbReference>
<dbReference type="Proteomes" id="UP000256919">
    <property type="component" value="Unassembled WGS sequence"/>
</dbReference>
<dbReference type="PANTHER" id="PTHR36439:SF1">
    <property type="entry name" value="DUF1697 DOMAIN-CONTAINING PROTEIN"/>
    <property type="match status" value="1"/>
</dbReference>
<evidence type="ECO:0000313" key="2">
    <source>
        <dbReference type="Proteomes" id="UP000256919"/>
    </source>
</evidence>
<dbReference type="OrthoDB" id="9806494at2"/>
<dbReference type="EMBL" id="QREI01000001">
    <property type="protein sequence ID" value="REE27624.1"/>
    <property type="molecule type" value="Genomic_DNA"/>
</dbReference>
<dbReference type="Pfam" id="PF08002">
    <property type="entry name" value="DUF1697"/>
    <property type="match status" value="1"/>
</dbReference>
<keyword evidence="2" id="KW-1185">Reference proteome</keyword>
<comment type="caution">
    <text evidence="1">The sequence shown here is derived from an EMBL/GenBank/DDBJ whole genome shotgun (WGS) entry which is preliminary data.</text>
</comment>
<accession>A0A3D9N6B8</accession>
<name>A0A3D9N6B8_9FLAO</name>
<dbReference type="Gene3D" id="3.30.70.1280">
    <property type="entry name" value="SP0830-like domains"/>
    <property type="match status" value="1"/>
</dbReference>
<dbReference type="AlphaFoldDB" id="A0A3D9N6B8"/>
<gene>
    <name evidence="1" type="ORF">DFQ09_101458</name>
</gene>
<proteinExistence type="predicted"/>
<dbReference type="PIRSF" id="PIRSF008502">
    <property type="entry name" value="UCP008502"/>
    <property type="match status" value="1"/>
</dbReference>
<protein>
    <submittedName>
        <fullName evidence="1">Uncharacterized protein (DUF1697 family)</fullName>
    </submittedName>
</protein>
<dbReference type="InterPro" id="IPR012545">
    <property type="entry name" value="DUF1697"/>
</dbReference>
<dbReference type="RefSeq" id="WP_115807967.1">
    <property type="nucleotide sequence ID" value="NZ_QREI01000001.1"/>
</dbReference>
<organism evidence="1 2">
    <name type="scientific">Winogradskyella pacifica</name>
    <dbReference type="NCBI Taxonomy" id="664642"/>
    <lineage>
        <taxon>Bacteria</taxon>
        <taxon>Pseudomonadati</taxon>
        <taxon>Bacteroidota</taxon>
        <taxon>Flavobacteriia</taxon>
        <taxon>Flavobacteriales</taxon>
        <taxon>Flavobacteriaceae</taxon>
        <taxon>Winogradskyella</taxon>
    </lineage>
</organism>
<reference evidence="1 2" key="1">
    <citation type="submission" date="2018-07" db="EMBL/GenBank/DDBJ databases">
        <title>Genomic Encyclopedia of Type Strains, Phase III (KMG-III): the genomes of soil and plant-associated and newly described type strains.</title>
        <authorList>
            <person name="Whitman W."/>
        </authorList>
    </citation>
    <scope>NUCLEOTIDE SEQUENCE [LARGE SCALE GENOMIC DNA]</scope>
    <source>
        <strain evidence="1 2">CECT 7948</strain>
    </source>
</reference>
<evidence type="ECO:0000313" key="1">
    <source>
        <dbReference type="EMBL" id="REE27624.1"/>
    </source>
</evidence>